<reference evidence="11 12" key="1">
    <citation type="submission" date="2018-10" db="EMBL/GenBank/DDBJ databases">
        <title>Phylogenomics of Brevibacillus.</title>
        <authorList>
            <person name="Dunlap C."/>
        </authorList>
    </citation>
    <scope>NUCLEOTIDE SEQUENCE [LARGE SCALE GENOMIC DNA]</scope>
    <source>
        <strain evidence="11 12">DSM 100115</strain>
    </source>
</reference>
<organism evidence="11 12">
    <name type="scientific">Brevibacillus gelatini</name>
    <dbReference type="NCBI Taxonomy" id="1655277"/>
    <lineage>
        <taxon>Bacteria</taxon>
        <taxon>Bacillati</taxon>
        <taxon>Bacillota</taxon>
        <taxon>Bacilli</taxon>
        <taxon>Bacillales</taxon>
        <taxon>Paenibacillaceae</taxon>
        <taxon>Brevibacillus</taxon>
    </lineage>
</organism>
<evidence type="ECO:0000256" key="1">
    <source>
        <dbReference type="ARBA" id="ARBA00001164"/>
    </source>
</evidence>
<comment type="catalytic activity">
    <reaction evidence="1 9">
        <text>N-(5-phospho-beta-D-ribosyl)anthranilate = 1-(2-carboxyphenylamino)-1-deoxy-D-ribulose 5-phosphate</text>
        <dbReference type="Rhea" id="RHEA:21540"/>
        <dbReference type="ChEBI" id="CHEBI:18277"/>
        <dbReference type="ChEBI" id="CHEBI:58613"/>
        <dbReference type="EC" id="5.3.1.24"/>
    </reaction>
</comment>
<dbReference type="PANTHER" id="PTHR42894">
    <property type="entry name" value="N-(5'-PHOSPHORIBOSYL)ANTHRANILATE ISOMERASE"/>
    <property type="match status" value="1"/>
</dbReference>
<evidence type="ECO:0000313" key="11">
    <source>
        <dbReference type="EMBL" id="RNB58663.1"/>
    </source>
</evidence>
<comment type="similarity">
    <text evidence="9">Belongs to the TrpF family.</text>
</comment>
<comment type="caution">
    <text evidence="11">The sequence shown here is derived from an EMBL/GenBank/DDBJ whole genome shotgun (WGS) entry which is preliminary data.</text>
</comment>
<evidence type="ECO:0000313" key="12">
    <source>
        <dbReference type="Proteomes" id="UP000268829"/>
    </source>
</evidence>
<keyword evidence="7 9" id="KW-0057">Aromatic amino acid biosynthesis</keyword>
<gene>
    <name evidence="9" type="primary">trpF</name>
    <name evidence="11" type="ORF">EDM57_08055</name>
</gene>
<dbReference type="SUPFAM" id="SSF51366">
    <property type="entry name" value="Ribulose-phoshate binding barrel"/>
    <property type="match status" value="1"/>
</dbReference>
<dbReference type="CDD" id="cd00405">
    <property type="entry name" value="PRAI"/>
    <property type="match status" value="1"/>
</dbReference>
<dbReference type="AlphaFoldDB" id="A0A3M8B5X2"/>
<dbReference type="GO" id="GO:0004640">
    <property type="term" value="F:phosphoribosylanthranilate isomerase activity"/>
    <property type="evidence" value="ECO:0007669"/>
    <property type="project" value="UniProtKB-UniRule"/>
</dbReference>
<evidence type="ECO:0000259" key="10">
    <source>
        <dbReference type="Pfam" id="PF00697"/>
    </source>
</evidence>
<comment type="pathway">
    <text evidence="2 9">Amino-acid biosynthesis; L-tryptophan biosynthesis; L-tryptophan from chorismate: step 3/5.</text>
</comment>
<dbReference type="GO" id="GO:0000162">
    <property type="term" value="P:L-tryptophan biosynthetic process"/>
    <property type="evidence" value="ECO:0007669"/>
    <property type="project" value="UniProtKB-UniRule"/>
</dbReference>
<dbReference type="EC" id="5.3.1.24" evidence="3 9"/>
<dbReference type="EMBL" id="RHHS01000017">
    <property type="protein sequence ID" value="RNB58663.1"/>
    <property type="molecule type" value="Genomic_DNA"/>
</dbReference>
<accession>A0A3M8B5X2</accession>
<dbReference type="UniPathway" id="UPA00035">
    <property type="reaction ID" value="UER00042"/>
</dbReference>
<evidence type="ECO:0000256" key="6">
    <source>
        <dbReference type="ARBA" id="ARBA00022822"/>
    </source>
</evidence>
<dbReference type="InterPro" id="IPR013785">
    <property type="entry name" value="Aldolase_TIM"/>
</dbReference>
<proteinExistence type="inferred from homology"/>
<dbReference type="RefSeq" id="WP_122904237.1">
    <property type="nucleotide sequence ID" value="NZ_RHHS01000017.1"/>
</dbReference>
<dbReference type="Gene3D" id="3.20.20.70">
    <property type="entry name" value="Aldolase class I"/>
    <property type="match status" value="1"/>
</dbReference>
<keyword evidence="8 9" id="KW-0413">Isomerase</keyword>
<sequence>MTRLKICGIKHEKTLALLKELRVDYVGLVFAPSKRRVDAKTAGRLLAAVPGHPPAVGVFVNPTMEELDEVLREAPLSVIQLHGQETPEFCRQVRERFSVSVWKALAVGGDTDAAKALEAYRGIVSAFLFDTYDPAQAGGTGKKFSWEQIPQLQVKCKDADCIIAGGIHAENVAELIGTYQPAMIDVSSGVETDGEKDGEKIKKLVERVKAHAKQYTDNHAGRA</sequence>
<name>A0A3M8B5X2_9BACL</name>
<feature type="domain" description="N-(5'phosphoribosyl) anthranilate isomerase (PRAI)" evidence="10">
    <location>
        <begin position="4"/>
        <end position="206"/>
    </location>
</feature>
<keyword evidence="12" id="KW-1185">Reference proteome</keyword>
<evidence type="ECO:0000256" key="9">
    <source>
        <dbReference type="HAMAP-Rule" id="MF_00135"/>
    </source>
</evidence>
<evidence type="ECO:0000256" key="7">
    <source>
        <dbReference type="ARBA" id="ARBA00023141"/>
    </source>
</evidence>
<keyword evidence="5 9" id="KW-0028">Amino-acid biosynthesis</keyword>
<dbReference type="PANTHER" id="PTHR42894:SF1">
    <property type="entry name" value="N-(5'-PHOSPHORIBOSYL)ANTHRANILATE ISOMERASE"/>
    <property type="match status" value="1"/>
</dbReference>
<evidence type="ECO:0000256" key="8">
    <source>
        <dbReference type="ARBA" id="ARBA00023235"/>
    </source>
</evidence>
<dbReference type="InterPro" id="IPR044643">
    <property type="entry name" value="TrpF_fam"/>
</dbReference>
<keyword evidence="6 9" id="KW-0822">Tryptophan biosynthesis</keyword>
<evidence type="ECO:0000256" key="2">
    <source>
        <dbReference type="ARBA" id="ARBA00004664"/>
    </source>
</evidence>
<dbReference type="Pfam" id="PF00697">
    <property type="entry name" value="PRAI"/>
    <property type="match status" value="1"/>
</dbReference>
<dbReference type="Proteomes" id="UP000268829">
    <property type="component" value="Unassembled WGS sequence"/>
</dbReference>
<evidence type="ECO:0000256" key="3">
    <source>
        <dbReference type="ARBA" id="ARBA00012572"/>
    </source>
</evidence>
<dbReference type="InterPro" id="IPR001240">
    <property type="entry name" value="PRAI_dom"/>
</dbReference>
<evidence type="ECO:0000256" key="5">
    <source>
        <dbReference type="ARBA" id="ARBA00022605"/>
    </source>
</evidence>
<dbReference type="InterPro" id="IPR011060">
    <property type="entry name" value="RibuloseP-bd_barrel"/>
</dbReference>
<evidence type="ECO:0000256" key="4">
    <source>
        <dbReference type="ARBA" id="ARBA00022272"/>
    </source>
</evidence>
<dbReference type="OrthoDB" id="9786954at2"/>
<protein>
    <recommendedName>
        <fullName evidence="4 9">N-(5'-phosphoribosyl)anthranilate isomerase</fullName>
        <shortName evidence="9">PRAI</shortName>
        <ecNumber evidence="3 9">5.3.1.24</ecNumber>
    </recommendedName>
</protein>
<dbReference type="HAMAP" id="MF_00135">
    <property type="entry name" value="PRAI"/>
    <property type="match status" value="1"/>
</dbReference>